<dbReference type="InterPro" id="IPR013094">
    <property type="entry name" value="AB_hydrolase_3"/>
</dbReference>
<evidence type="ECO:0000313" key="3">
    <source>
        <dbReference type="EMBL" id="AEO70976.1"/>
    </source>
</evidence>
<evidence type="ECO:0000259" key="2">
    <source>
        <dbReference type="Pfam" id="PF07859"/>
    </source>
</evidence>
<evidence type="ECO:0000256" key="1">
    <source>
        <dbReference type="ARBA" id="ARBA00022801"/>
    </source>
</evidence>
<dbReference type="Proteomes" id="UP000008181">
    <property type="component" value="Chromosome 5"/>
</dbReference>
<organism evidence="3 4">
    <name type="scientific">Thermothielavioides terrestris (strain ATCC 38088 / NRRL 8126)</name>
    <name type="common">Thielavia terrestris</name>
    <dbReference type="NCBI Taxonomy" id="578455"/>
    <lineage>
        <taxon>Eukaryota</taxon>
        <taxon>Fungi</taxon>
        <taxon>Dikarya</taxon>
        <taxon>Ascomycota</taxon>
        <taxon>Pezizomycotina</taxon>
        <taxon>Sordariomycetes</taxon>
        <taxon>Sordariomycetidae</taxon>
        <taxon>Sordariales</taxon>
        <taxon>Chaetomiaceae</taxon>
        <taxon>Thermothielavioides</taxon>
        <taxon>Thermothielavioides terrestris</taxon>
    </lineage>
</organism>
<dbReference type="PANTHER" id="PTHR48081">
    <property type="entry name" value="AB HYDROLASE SUPERFAMILY PROTEIN C4A8.06C"/>
    <property type="match status" value="1"/>
</dbReference>
<protein>
    <recommendedName>
        <fullName evidence="2">Alpha/beta hydrolase fold-3 domain-containing protein</fullName>
    </recommendedName>
</protein>
<dbReference type="PANTHER" id="PTHR48081:SF8">
    <property type="entry name" value="ALPHA_BETA HYDROLASE FOLD-3 DOMAIN-CONTAINING PROTEIN-RELATED"/>
    <property type="match status" value="1"/>
</dbReference>
<dbReference type="InterPro" id="IPR029058">
    <property type="entry name" value="AB_hydrolase_fold"/>
</dbReference>
<name>G2REK1_THETT</name>
<accession>G2REK1</accession>
<dbReference type="HOGENOM" id="CLU_012494_6_4_1"/>
<dbReference type="KEGG" id="ttt:THITE_122357"/>
<dbReference type="InterPro" id="IPR050300">
    <property type="entry name" value="GDXG_lipolytic_enzyme"/>
</dbReference>
<sequence length="344" mass="38056">MDTGTWDFRHGGCDDAADRQLSRLSQDFLANHPELELGGVKGFAVERRHHMEVFALHRLPESRVNPIADVEFTAIRGPHGTIPIRILYPSSGEPWRNSGNAGALVYFHGGGYSTGSVDEFENGLRLVAEQSGCQVYAVDYRLAPEFRYPIQLDEYSAVIDWLQTEGGRTRGVHPRRIAGGGDSAGGNMTAAVCLRRLDRGEEPLAAQVLLYPEARLPFDTPAAEENNSGYYLQCNGIFGFADNYLPRPNGPSPLDRYVSPGMQPADRLAGQPRAVIFTNGFDPLRDVGIEYARKLKLAGVKVRWHHYDDLTHGWLQMTAWSNAARSATLEVGEEVRRLLYGGGE</sequence>
<dbReference type="Pfam" id="PF07859">
    <property type="entry name" value="Abhydrolase_3"/>
    <property type="match status" value="1"/>
</dbReference>
<dbReference type="eggNOG" id="KOG1515">
    <property type="taxonomic scope" value="Eukaryota"/>
</dbReference>
<dbReference type="Gene3D" id="3.40.50.1820">
    <property type="entry name" value="alpha/beta hydrolase"/>
    <property type="match status" value="1"/>
</dbReference>
<dbReference type="RefSeq" id="XP_003657312.1">
    <property type="nucleotide sequence ID" value="XM_003657264.1"/>
</dbReference>
<dbReference type="GeneID" id="11522616"/>
<dbReference type="STRING" id="578455.G2REK1"/>
<keyword evidence="1" id="KW-0378">Hydrolase</keyword>
<gene>
    <name evidence="3" type="ORF">THITE_122357</name>
</gene>
<proteinExistence type="predicted"/>
<feature type="domain" description="Alpha/beta hydrolase fold-3" evidence="2">
    <location>
        <begin position="104"/>
        <end position="315"/>
    </location>
</feature>
<dbReference type="OrthoDB" id="408631at2759"/>
<evidence type="ECO:0000313" key="4">
    <source>
        <dbReference type="Proteomes" id="UP000008181"/>
    </source>
</evidence>
<keyword evidence="4" id="KW-1185">Reference proteome</keyword>
<reference evidence="3 4" key="1">
    <citation type="journal article" date="2011" name="Nat. Biotechnol.">
        <title>Comparative genomic analysis of the thermophilic biomass-degrading fungi Myceliophthora thermophila and Thielavia terrestris.</title>
        <authorList>
            <person name="Berka R.M."/>
            <person name="Grigoriev I.V."/>
            <person name="Otillar R."/>
            <person name="Salamov A."/>
            <person name="Grimwood J."/>
            <person name="Reid I."/>
            <person name="Ishmael N."/>
            <person name="John T."/>
            <person name="Darmond C."/>
            <person name="Moisan M.-C."/>
            <person name="Henrissat B."/>
            <person name="Coutinho P.M."/>
            <person name="Lombard V."/>
            <person name="Natvig D.O."/>
            <person name="Lindquist E."/>
            <person name="Schmutz J."/>
            <person name="Lucas S."/>
            <person name="Harris P."/>
            <person name="Powlowski J."/>
            <person name="Bellemare A."/>
            <person name="Taylor D."/>
            <person name="Butler G."/>
            <person name="de Vries R.P."/>
            <person name="Allijn I.E."/>
            <person name="van den Brink J."/>
            <person name="Ushinsky S."/>
            <person name="Storms R."/>
            <person name="Powell A.J."/>
            <person name="Paulsen I.T."/>
            <person name="Elbourne L.D.H."/>
            <person name="Baker S.E."/>
            <person name="Magnuson J."/>
            <person name="LaBoissiere S."/>
            <person name="Clutterbuck A.J."/>
            <person name="Martinez D."/>
            <person name="Wogulis M."/>
            <person name="de Leon A.L."/>
            <person name="Rey M.W."/>
            <person name="Tsang A."/>
        </authorList>
    </citation>
    <scope>NUCLEOTIDE SEQUENCE [LARGE SCALE GENOMIC DNA]</scope>
    <source>
        <strain evidence="4">ATCC 38088 / NRRL 8126</strain>
    </source>
</reference>
<dbReference type="EMBL" id="CP003013">
    <property type="protein sequence ID" value="AEO70976.1"/>
    <property type="molecule type" value="Genomic_DNA"/>
</dbReference>
<dbReference type="SUPFAM" id="SSF53474">
    <property type="entry name" value="alpha/beta-Hydrolases"/>
    <property type="match status" value="1"/>
</dbReference>
<dbReference type="AlphaFoldDB" id="G2REK1"/>
<dbReference type="GO" id="GO:0016787">
    <property type="term" value="F:hydrolase activity"/>
    <property type="evidence" value="ECO:0007669"/>
    <property type="project" value="UniProtKB-KW"/>
</dbReference>